<name>A0A0F3MQH5_RICFI</name>
<dbReference type="Proteomes" id="UP000033475">
    <property type="component" value="Unassembled WGS sequence"/>
</dbReference>
<feature type="coiled-coil region" evidence="1">
    <location>
        <begin position="115"/>
        <end position="149"/>
    </location>
</feature>
<dbReference type="RefSeq" id="WP_011270776.1">
    <property type="nucleotide sequence ID" value="NZ_LANQ01000001.1"/>
</dbReference>
<dbReference type="PATRIC" id="fig|1359196.3.peg.391"/>
<organism evidence="3 4">
    <name type="scientific">Rickettsia felis str. Pedreira</name>
    <dbReference type="NCBI Taxonomy" id="1359196"/>
    <lineage>
        <taxon>Bacteria</taxon>
        <taxon>Pseudomonadati</taxon>
        <taxon>Pseudomonadota</taxon>
        <taxon>Alphaproteobacteria</taxon>
        <taxon>Rickettsiales</taxon>
        <taxon>Rickettsiaceae</taxon>
        <taxon>Rickettsieae</taxon>
        <taxon>Rickettsia</taxon>
        <taxon>spotted fever group</taxon>
    </lineage>
</organism>
<reference evidence="3 4" key="1">
    <citation type="submission" date="2015-01" db="EMBL/GenBank/DDBJ databases">
        <title>Genome Sequencing of Rickettsiales.</title>
        <authorList>
            <person name="Daugherty S.C."/>
            <person name="Su Q."/>
            <person name="Abolude K."/>
            <person name="Beier-Sexton M."/>
            <person name="Carlyon J.A."/>
            <person name="Carter R."/>
            <person name="Day N.P."/>
            <person name="Dumler S.J."/>
            <person name="Dyachenko V."/>
            <person name="Godinez A."/>
            <person name="Kurtti T.J."/>
            <person name="Lichay M."/>
            <person name="Mullins K.E."/>
            <person name="Ott S."/>
            <person name="Pappas-Brown V."/>
            <person name="Paris D.H."/>
            <person name="Patel P."/>
            <person name="Richards A.L."/>
            <person name="Sadzewicz L."/>
            <person name="Sears K."/>
            <person name="Seidman D."/>
            <person name="Sengamalay N."/>
            <person name="Stenos J."/>
            <person name="Tallon L.J."/>
            <person name="Vincent G."/>
            <person name="Fraser C.M."/>
            <person name="Munderloh U."/>
            <person name="Dunning-Hotopp J.C."/>
        </authorList>
    </citation>
    <scope>NUCLEOTIDE SEQUENCE [LARGE SCALE GENOMIC DNA]</scope>
    <source>
        <strain evidence="3 4">Pedreira</strain>
    </source>
</reference>
<evidence type="ECO:0000256" key="1">
    <source>
        <dbReference type="SAM" id="Coils"/>
    </source>
</evidence>
<evidence type="ECO:0000313" key="4">
    <source>
        <dbReference type="Proteomes" id="UP000033475"/>
    </source>
</evidence>
<gene>
    <name evidence="3" type="ORF">RFEPED_0409</name>
</gene>
<feature type="compositionally biased region" description="Basic and acidic residues" evidence="2">
    <location>
        <begin position="247"/>
        <end position="267"/>
    </location>
</feature>
<feature type="compositionally biased region" description="Basic and acidic residues" evidence="2">
    <location>
        <begin position="162"/>
        <end position="178"/>
    </location>
</feature>
<keyword evidence="1" id="KW-0175">Coiled coil</keyword>
<comment type="caution">
    <text evidence="3">The sequence shown here is derived from an EMBL/GenBank/DDBJ whole genome shotgun (WGS) entry which is preliminary data.</text>
</comment>
<sequence length="323" mass="36949">MADDKEDIQNNKDDAQVKNELGAIKAQLTATANPAELARLASAAAGLAASTNNPELLEQIKGVQAAISKKEETAEQNISSKIAAENLEAPQQQHDPEIVREQELHERHESFKAQHAKLMQDASEYIEQKKQENNNLQDLLNDLREGKEITPERLQSFIKTPEQIREDSEKEKAIKEAQQRANQHYQEMQAEKERLQKQRAESAKQAEEQRKTNEKLVGKELEQGQQKLAALDNKTQQTDVKLAAIHPKMEEAKKMKDEADKNAKEWEKEKNINEEIKKEIEKHKEKNPQLYNSAFDDFSTLLLNQTEAVKTGEIKDLELRNKF</sequence>
<accession>A0A0F3MQH5</accession>
<evidence type="ECO:0000313" key="3">
    <source>
        <dbReference type="EMBL" id="KJV58038.1"/>
    </source>
</evidence>
<protein>
    <submittedName>
        <fullName evidence="3">Uncharacterized protein</fullName>
    </submittedName>
</protein>
<evidence type="ECO:0000256" key="2">
    <source>
        <dbReference type="SAM" id="MobiDB-lite"/>
    </source>
</evidence>
<proteinExistence type="predicted"/>
<feature type="region of interest" description="Disordered" evidence="2">
    <location>
        <begin position="156"/>
        <end position="218"/>
    </location>
</feature>
<dbReference type="EMBL" id="LANQ01000001">
    <property type="protein sequence ID" value="KJV58038.1"/>
    <property type="molecule type" value="Genomic_DNA"/>
</dbReference>
<feature type="region of interest" description="Disordered" evidence="2">
    <location>
        <begin position="246"/>
        <end position="267"/>
    </location>
</feature>
<dbReference type="AlphaFoldDB" id="A0A0F3MQH5"/>
<feature type="compositionally biased region" description="Basic and acidic residues" evidence="2">
    <location>
        <begin position="189"/>
        <end position="218"/>
    </location>
</feature>